<feature type="compositionally biased region" description="Low complexity" evidence="2">
    <location>
        <begin position="193"/>
        <end position="202"/>
    </location>
</feature>
<dbReference type="InterPro" id="IPR050767">
    <property type="entry name" value="Sel1_AlgK"/>
</dbReference>
<feature type="compositionally biased region" description="Low complexity" evidence="2">
    <location>
        <begin position="50"/>
        <end position="59"/>
    </location>
</feature>
<evidence type="ECO:0000256" key="2">
    <source>
        <dbReference type="SAM" id="MobiDB-lite"/>
    </source>
</evidence>
<protein>
    <submittedName>
        <fullName evidence="3">Uncharacterized protein</fullName>
    </submittedName>
</protein>
<keyword evidence="4" id="KW-1185">Reference proteome</keyword>
<feature type="region of interest" description="Disordered" evidence="2">
    <location>
        <begin position="174"/>
        <end position="251"/>
    </location>
</feature>
<reference evidence="4" key="1">
    <citation type="submission" date="2011-02" db="EMBL/GenBank/DDBJ databases">
        <title>The Genome Sequence of Capsaspora owczarzaki ATCC 30864.</title>
        <authorList>
            <person name="Russ C."/>
            <person name="Cuomo C."/>
            <person name="Burger G."/>
            <person name="Gray M.W."/>
            <person name="Holland P.W.H."/>
            <person name="King N."/>
            <person name="Lang F.B.F."/>
            <person name="Roger A.J."/>
            <person name="Ruiz-Trillo I."/>
            <person name="Young S.K."/>
            <person name="Zeng Q."/>
            <person name="Gargeya S."/>
            <person name="Alvarado L."/>
            <person name="Berlin A."/>
            <person name="Chapman S.B."/>
            <person name="Chen Z."/>
            <person name="Freedman E."/>
            <person name="Gellesch M."/>
            <person name="Goldberg J."/>
            <person name="Griggs A."/>
            <person name="Gujja S."/>
            <person name="Heilman E."/>
            <person name="Heiman D."/>
            <person name="Howarth C."/>
            <person name="Mehta T."/>
            <person name="Neiman D."/>
            <person name="Pearson M."/>
            <person name="Roberts A."/>
            <person name="Saif S."/>
            <person name="Shea T."/>
            <person name="Shenoy N."/>
            <person name="Sisk P."/>
            <person name="Stolte C."/>
            <person name="Sykes S."/>
            <person name="White J."/>
            <person name="Yandava C."/>
            <person name="Haas B."/>
            <person name="Nusbaum C."/>
            <person name="Birren B."/>
        </authorList>
    </citation>
    <scope>NUCLEOTIDE SEQUENCE</scope>
    <source>
        <strain evidence="4">ATCC 30864</strain>
    </source>
</reference>
<comment type="similarity">
    <text evidence="1">Belongs to the sel-1 family.</text>
</comment>
<feature type="region of interest" description="Disordered" evidence="2">
    <location>
        <begin position="765"/>
        <end position="807"/>
    </location>
</feature>
<dbReference type="SMART" id="SM00671">
    <property type="entry name" value="SEL1"/>
    <property type="match status" value="4"/>
</dbReference>
<gene>
    <name evidence="3" type="ORF">CAOG_002267</name>
</gene>
<dbReference type="PANTHER" id="PTHR11102">
    <property type="entry name" value="SEL-1-LIKE PROTEIN"/>
    <property type="match status" value="1"/>
</dbReference>
<dbReference type="SUPFAM" id="SSF81901">
    <property type="entry name" value="HCP-like"/>
    <property type="match status" value="3"/>
</dbReference>
<dbReference type="STRING" id="595528.A0A0D2WKZ0"/>
<dbReference type="RefSeq" id="XP_004349017.1">
    <property type="nucleotide sequence ID" value="XM_004348967.2"/>
</dbReference>
<dbReference type="Gene3D" id="1.25.40.10">
    <property type="entry name" value="Tetratricopeptide repeat domain"/>
    <property type="match status" value="2"/>
</dbReference>
<accession>A0A0D2WKZ0</accession>
<dbReference type="AlphaFoldDB" id="A0A0D2WKZ0"/>
<evidence type="ECO:0000313" key="3">
    <source>
        <dbReference type="EMBL" id="KJE91075.1"/>
    </source>
</evidence>
<dbReference type="InParanoid" id="A0A0D2WKZ0"/>
<dbReference type="InterPro" id="IPR011990">
    <property type="entry name" value="TPR-like_helical_dom_sf"/>
</dbReference>
<feature type="region of interest" description="Disordered" evidence="2">
    <location>
        <begin position="123"/>
        <end position="148"/>
    </location>
</feature>
<feature type="compositionally biased region" description="Polar residues" evidence="2">
    <location>
        <begin position="784"/>
        <end position="800"/>
    </location>
</feature>
<dbReference type="OrthoDB" id="2384430at2759"/>
<dbReference type="Proteomes" id="UP000008743">
    <property type="component" value="Unassembled WGS sequence"/>
</dbReference>
<proteinExistence type="inferred from homology"/>
<name>A0A0D2WKZ0_CAPO3</name>
<evidence type="ECO:0000256" key="1">
    <source>
        <dbReference type="ARBA" id="ARBA00038101"/>
    </source>
</evidence>
<dbReference type="eggNOG" id="KOG1550">
    <property type="taxonomic scope" value="Eukaryota"/>
</dbReference>
<dbReference type="PANTHER" id="PTHR11102:SF160">
    <property type="entry name" value="ERAD-ASSOCIATED E3 UBIQUITIN-PROTEIN LIGASE COMPONENT HRD3"/>
    <property type="match status" value="1"/>
</dbReference>
<organism evidence="3 4">
    <name type="scientific">Capsaspora owczarzaki (strain ATCC 30864)</name>
    <dbReference type="NCBI Taxonomy" id="595528"/>
    <lineage>
        <taxon>Eukaryota</taxon>
        <taxon>Filasterea</taxon>
        <taxon>Capsaspora</taxon>
    </lineage>
</organism>
<dbReference type="Pfam" id="PF08238">
    <property type="entry name" value="Sel1"/>
    <property type="match status" value="5"/>
</dbReference>
<dbReference type="InterPro" id="IPR006597">
    <property type="entry name" value="Sel1-like"/>
</dbReference>
<feature type="region of interest" description="Disordered" evidence="2">
    <location>
        <begin position="50"/>
        <end position="72"/>
    </location>
</feature>
<dbReference type="EMBL" id="KE346362">
    <property type="protein sequence ID" value="KJE91075.1"/>
    <property type="molecule type" value="Genomic_DNA"/>
</dbReference>
<sequence length="819" mass="89879">MAAVRLGLKPSVQPPRRLRSTLALAVAVAVAVAAMLMAAVVGLAFADEASSGARSSPSSHQGQPKIVLRDVHGRLPPPVMRVSAEEWAARMPLPDPALLKDPPPLYGTEAYFAAERAAKEAAAAAAAGQTDENSSKKPKKKKKKALDEDAYEASIEHFKHVDEQVVDGLVQDEDQEQPATASSGTKHDKASSGRRGSSSSSSDVKKPVNPFQTTSKTKRYQFERNVHHRSAQLAPRPEPDPADPLGGFASDSEERKDFLDMLKRYKDLDEAVQDDTRDLVTYNLGLMYFLGHGTRRDRVRAVELYTEAAHQGLAVAMNDLGWCYMNGVAVSKNEEEGVRWYREAAEIGLREARTNLGMCYLAGSCGVGVANSTEALKWFMMAALDGVPMAQAQGGLLLIERGTRERTNAAHQVMQEQMDRHLTAYQRDGDDNADDNEAAPPPQFRPTLAMEKEIEEKIGNTGLDDMSRGLAWLQFAADELDGDADGGLPFAQHALAMQHIRPASAVLSVLERNATRALELLELAARTNYPPAVSELVSLHKNGIRAMQPFRPRAEFRQPSGIPIKKPDTGELKRIFERDVYELVYRTPAPASLTSAASSERLPRGLSALPLAISPPVAEQDKVVRRNPQKYLDYLHAAVELNVTDALLELATLHHYGSEAIFNPPPPSDDQLQGLSEQDRARFLAQRNNRPPVVPHRPIPSDLALALDYYKKSGESGNPQAYPILVAFYQRGMGTTPSLAKAAFWQDKINTYEAQLHAEERRAQLEQNAARAARRTDIGRQASGDGQSDIQASTPQTQPRRVTRIAKSKRLAEALSDEF</sequence>
<evidence type="ECO:0000313" key="4">
    <source>
        <dbReference type="Proteomes" id="UP000008743"/>
    </source>
</evidence>